<sequence>MAIPKDLETRKLSPSLHENVAVLNAVLGVGKSFDVLHRQLVYGEKACALYFVDGLAKDDIMTQVMRHLATLRPEDLSVAAVRRLLTQHLAYIELGETDRMEEVVTAVLSGPLVLLIDGKASAVIIDARTYPARGPEEPDLERVVRGSRDGFVETIIFNTALTRRRLRDPSLRMEHLSVGRRSKTDIVLAYMEDLADPELVDELRRRLQDLDIDGLPMAEKTLEEYLFKRWWNPYPMVRYTERPDVAAVHLLEGHVLIYVDTSPSVMITPTTLFHHVQHAEEYRQKPVVGVYLRWVRFLLMLASVFLPPLWLLAVLEPALLPAVDEVVDLRDKGKVPLFWQFLAAELGIDALRMAAIHTPSALATAMGLVAAVLIGETAVKVGLFTHEVVLYIAIAAVGTFATPSYELGLANRLVRLALLVLVWVGHAWGLLLGLVGWFAVLATTRSLNTPYLWPLLPFHARALWQVFVRTPVPANRHRFRVITAGDTDRQRPNPR</sequence>
<dbReference type="GO" id="GO:0005886">
    <property type="term" value="C:plasma membrane"/>
    <property type="evidence" value="ECO:0007669"/>
    <property type="project" value="UniProtKB-SubCell"/>
</dbReference>
<organism evidence="6 7">
    <name type="scientific">Calditerricola satsumensis</name>
    <dbReference type="NCBI Taxonomy" id="373054"/>
    <lineage>
        <taxon>Bacteria</taxon>
        <taxon>Bacillati</taxon>
        <taxon>Bacillota</taxon>
        <taxon>Bacilli</taxon>
        <taxon>Bacillales</taxon>
        <taxon>Bacillaceae</taxon>
        <taxon>Calditerricola</taxon>
    </lineage>
</organism>
<keyword evidence="7" id="KW-1185">Reference proteome</keyword>
<keyword evidence="3 4" id="KW-0472">Membrane</keyword>
<evidence type="ECO:0000256" key="1">
    <source>
        <dbReference type="ARBA" id="ARBA00004141"/>
    </source>
</evidence>
<protein>
    <submittedName>
        <fullName evidence="6">Spore germination protein</fullName>
    </submittedName>
</protein>
<feature type="transmembrane region" description="Helical" evidence="5">
    <location>
        <begin position="294"/>
        <end position="315"/>
    </location>
</feature>
<feature type="transmembrane region" description="Helical" evidence="5">
    <location>
        <begin position="389"/>
        <end position="409"/>
    </location>
</feature>
<feature type="transmembrane region" description="Helical" evidence="5">
    <location>
        <begin position="416"/>
        <end position="439"/>
    </location>
</feature>
<comment type="subcellular location">
    <subcellularLocation>
        <location evidence="4">Cell membrane</location>
    </subcellularLocation>
    <subcellularLocation>
        <location evidence="1">Membrane</location>
        <topology evidence="1">Multi-pass membrane protein</topology>
    </subcellularLocation>
</comment>
<dbReference type="GO" id="GO:0009847">
    <property type="term" value="P:spore germination"/>
    <property type="evidence" value="ECO:0007669"/>
    <property type="project" value="UniProtKB-UniRule"/>
</dbReference>
<dbReference type="PANTHER" id="PTHR22550:SF9">
    <property type="entry name" value="STAGE V SPORULATION PROTEIN AF"/>
    <property type="match status" value="1"/>
</dbReference>
<dbReference type="InterPro" id="IPR004995">
    <property type="entry name" value="Spore_Ger"/>
</dbReference>
<dbReference type="PIRSF" id="PIRSF005690">
    <property type="entry name" value="GerBA"/>
    <property type="match status" value="1"/>
</dbReference>
<dbReference type="Proteomes" id="UP000637720">
    <property type="component" value="Unassembled WGS sequence"/>
</dbReference>
<evidence type="ECO:0000313" key="6">
    <source>
        <dbReference type="EMBL" id="GGJ91215.1"/>
    </source>
</evidence>
<keyword evidence="5" id="KW-0812">Transmembrane</keyword>
<evidence type="ECO:0000256" key="4">
    <source>
        <dbReference type="PIRNR" id="PIRNR005690"/>
    </source>
</evidence>
<dbReference type="RefSeq" id="WP_054669594.1">
    <property type="nucleotide sequence ID" value="NZ_BMOF01000001.1"/>
</dbReference>
<proteinExistence type="inferred from homology"/>
<keyword evidence="5" id="KW-1133">Transmembrane helix</keyword>
<comment type="similarity">
    <text evidence="2 4">Belongs to the GerABKA family.</text>
</comment>
<dbReference type="PANTHER" id="PTHR22550">
    <property type="entry name" value="SPORE GERMINATION PROTEIN"/>
    <property type="match status" value="1"/>
</dbReference>
<evidence type="ECO:0000256" key="5">
    <source>
        <dbReference type="SAM" id="Phobius"/>
    </source>
</evidence>
<name>A0A8J3B7I3_9BACI</name>
<comment type="caution">
    <text evidence="6">The sequence shown here is derived from an EMBL/GenBank/DDBJ whole genome shotgun (WGS) entry which is preliminary data.</text>
</comment>
<reference evidence="6" key="1">
    <citation type="journal article" date="2014" name="Int. J. Syst. Evol. Microbiol.">
        <title>Complete genome sequence of Corynebacterium casei LMG S-19264T (=DSM 44701T), isolated from a smear-ripened cheese.</title>
        <authorList>
            <consortium name="US DOE Joint Genome Institute (JGI-PGF)"/>
            <person name="Walter F."/>
            <person name="Albersmeier A."/>
            <person name="Kalinowski J."/>
            <person name="Ruckert C."/>
        </authorList>
    </citation>
    <scope>NUCLEOTIDE SEQUENCE</scope>
    <source>
        <strain evidence="6">JCM 14719</strain>
    </source>
</reference>
<dbReference type="InterPro" id="IPR050768">
    <property type="entry name" value="UPF0353/GerABKA_families"/>
</dbReference>
<dbReference type="Pfam" id="PF03323">
    <property type="entry name" value="GerA"/>
    <property type="match status" value="1"/>
</dbReference>
<accession>A0A8J3B7I3</accession>
<dbReference type="AlphaFoldDB" id="A0A8J3B7I3"/>
<evidence type="ECO:0000256" key="2">
    <source>
        <dbReference type="ARBA" id="ARBA00005278"/>
    </source>
</evidence>
<gene>
    <name evidence="6" type="ORF">GCM10007043_01110</name>
</gene>
<reference evidence="6" key="2">
    <citation type="submission" date="2020-09" db="EMBL/GenBank/DDBJ databases">
        <authorList>
            <person name="Sun Q."/>
            <person name="Ohkuma M."/>
        </authorList>
    </citation>
    <scope>NUCLEOTIDE SEQUENCE</scope>
    <source>
        <strain evidence="6">JCM 14719</strain>
    </source>
</reference>
<feature type="transmembrane region" description="Helical" evidence="5">
    <location>
        <begin position="361"/>
        <end position="383"/>
    </location>
</feature>
<evidence type="ECO:0000313" key="7">
    <source>
        <dbReference type="Proteomes" id="UP000637720"/>
    </source>
</evidence>
<evidence type="ECO:0000256" key="3">
    <source>
        <dbReference type="ARBA" id="ARBA00023136"/>
    </source>
</evidence>
<dbReference type="EMBL" id="BMOF01000001">
    <property type="protein sequence ID" value="GGJ91215.1"/>
    <property type="molecule type" value="Genomic_DNA"/>
</dbReference>